<evidence type="ECO:0008006" key="4">
    <source>
        <dbReference type="Google" id="ProtNLM"/>
    </source>
</evidence>
<name>A0A317UMB3_ASPEC</name>
<dbReference type="RefSeq" id="XP_025382813.1">
    <property type="nucleotide sequence ID" value="XM_025534377.1"/>
</dbReference>
<feature type="transmembrane region" description="Helical" evidence="1">
    <location>
        <begin position="80"/>
        <end position="102"/>
    </location>
</feature>
<organism evidence="2 3">
    <name type="scientific">Aspergillus eucalypticola (strain CBS 122712 / IBT 29274)</name>
    <dbReference type="NCBI Taxonomy" id="1448314"/>
    <lineage>
        <taxon>Eukaryota</taxon>
        <taxon>Fungi</taxon>
        <taxon>Dikarya</taxon>
        <taxon>Ascomycota</taxon>
        <taxon>Pezizomycotina</taxon>
        <taxon>Eurotiomycetes</taxon>
        <taxon>Eurotiomycetidae</taxon>
        <taxon>Eurotiales</taxon>
        <taxon>Aspergillaceae</taxon>
        <taxon>Aspergillus</taxon>
        <taxon>Aspergillus subgen. Circumdati</taxon>
    </lineage>
</organism>
<proteinExistence type="predicted"/>
<gene>
    <name evidence="2" type="ORF">BO83DRAFT_412158</name>
</gene>
<feature type="transmembrane region" description="Helical" evidence="1">
    <location>
        <begin position="158"/>
        <end position="179"/>
    </location>
</feature>
<dbReference type="AlphaFoldDB" id="A0A317UMB3"/>
<protein>
    <recommendedName>
        <fullName evidence="4">Integral membrane protein</fullName>
    </recommendedName>
</protein>
<dbReference type="GeneID" id="37056339"/>
<feature type="transmembrane region" description="Helical" evidence="1">
    <location>
        <begin position="185"/>
        <end position="205"/>
    </location>
</feature>
<keyword evidence="1" id="KW-0472">Membrane</keyword>
<dbReference type="OrthoDB" id="3449024at2759"/>
<keyword evidence="1" id="KW-0812">Transmembrane</keyword>
<dbReference type="VEuPathDB" id="FungiDB:BO83DRAFT_412158"/>
<feature type="transmembrane region" description="Helical" evidence="1">
    <location>
        <begin position="46"/>
        <end position="68"/>
    </location>
</feature>
<keyword evidence="1" id="KW-1133">Transmembrane helix</keyword>
<evidence type="ECO:0000256" key="1">
    <source>
        <dbReference type="SAM" id="Phobius"/>
    </source>
</evidence>
<sequence>MTISRTFSGTAMRRPLVRSGDFLPPIPPSWDADKVYSHYQGHKKGVQAGAALMLISSGLCLPYGAVISKQLRSINGIDPILCDLSLAACAVASVTIMMSASFLGLITFRDYGPELTLLLSDLFWITIVMQWPPLWIQSWSISWAILSDRSPTPAFPRSLAFLNFIAPLALSSATAIHLYHHGPYAWNGALSFWFGFGLFFAQVAVEFDEQTN</sequence>
<dbReference type="Proteomes" id="UP000246171">
    <property type="component" value="Unassembled WGS sequence"/>
</dbReference>
<comment type="caution">
    <text evidence="2">The sequence shown here is derived from an EMBL/GenBank/DDBJ whole genome shotgun (WGS) entry which is preliminary data.</text>
</comment>
<evidence type="ECO:0000313" key="3">
    <source>
        <dbReference type="Proteomes" id="UP000246171"/>
    </source>
</evidence>
<keyword evidence="3" id="KW-1185">Reference proteome</keyword>
<evidence type="ECO:0000313" key="2">
    <source>
        <dbReference type="EMBL" id="PWY63054.1"/>
    </source>
</evidence>
<feature type="transmembrane region" description="Helical" evidence="1">
    <location>
        <begin position="122"/>
        <end position="146"/>
    </location>
</feature>
<dbReference type="EMBL" id="MSFU01000039">
    <property type="protein sequence ID" value="PWY63054.1"/>
    <property type="molecule type" value="Genomic_DNA"/>
</dbReference>
<reference evidence="2" key="1">
    <citation type="submission" date="2016-12" db="EMBL/GenBank/DDBJ databases">
        <title>The genomes of Aspergillus section Nigri reveals drivers in fungal speciation.</title>
        <authorList>
            <consortium name="DOE Joint Genome Institute"/>
            <person name="Vesth T.C."/>
            <person name="Nybo J."/>
            <person name="Theobald S."/>
            <person name="Brandl J."/>
            <person name="Frisvad J.C."/>
            <person name="Nielsen K.F."/>
            <person name="Lyhne E.K."/>
            <person name="Kogle M.E."/>
            <person name="Kuo A."/>
            <person name="Riley R."/>
            <person name="Clum A."/>
            <person name="Nolan M."/>
            <person name="Lipzen A."/>
            <person name="Salamov A."/>
            <person name="Henrissat B."/>
            <person name="Wiebenga A."/>
            <person name="De vries R.P."/>
            <person name="Grigoriev I.V."/>
            <person name="Mortensen U.H."/>
            <person name="Andersen M.R."/>
            <person name="Baker S.E."/>
        </authorList>
    </citation>
    <scope>NUCLEOTIDE SEQUENCE</scope>
    <source>
        <strain evidence="2">CBS 122712</strain>
    </source>
</reference>
<accession>A0A317UMB3</accession>